<protein>
    <submittedName>
        <fullName evidence="2">Dienelactone hydrolase family protein</fullName>
    </submittedName>
</protein>
<dbReference type="InterPro" id="IPR029058">
    <property type="entry name" value="AB_hydrolase_fold"/>
</dbReference>
<accession>A0A934NGH9</accession>
<dbReference type="PANTHER" id="PTHR13136:SF11">
    <property type="entry name" value="TESTIS-EXPRESSED PROTEIN 30"/>
    <property type="match status" value="1"/>
</dbReference>
<proteinExistence type="predicted"/>
<evidence type="ECO:0000313" key="2">
    <source>
        <dbReference type="EMBL" id="MBJ7610010.1"/>
    </source>
</evidence>
<dbReference type="InterPro" id="IPR046879">
    <property type="entry name" value="KANL3/Tex30_Abhydrolase"/>
</dbReference>
<dbReference type="SUPFAM" id="SSF53474">
    <property type="entry name" value="alpha/beta-Hydrolases"/>
    <property type="match status" value="1"/>
</dbReference>
<sequence length="183" mass="19084">MPLPVLLGHGASGSAASMRPHVDGLKPHGVQATAIDLPHGTAERAVPVFRQRLVELNRPAVIGGQSFGGRVASMLAAADGTDLVAGLVLLSYPLHRPGHPDEQRTEHWPHIRCPVLLLTGGADPFAGIALMEAALPALANVEMVVYPRAGHGLRGVLDDALERIAAFVTRVSASAPTSPDMSV</sequence>
<dbReference type="PANTHER" id="PTHR13136">
    <property type="entry name" value="TESTIS DEVELOPMENT PROTEIN PRTD"/>
    <property type="match status" value="1"/>
</dbReference>
<keyword evidence="2" id="KW-0378">Hydrolase</keyword>
<evidence type="ECO:0000313" key="3">
    <source>
        <dbReference type="Proteomes" id="UP000614410"/>
    </source>
</evidence>
<dbReference type="GO" id="GO:0016787">
    <property type="term" value="F:hydrolase activity"/>
    <property type="evidence" value="ECO:0007669"/>
    <property type="project" value="UniProtKB-KW"/>
</dbReference>
<reference evidence="2 3" key="1">
    <citation type="submission" date="2020-10" db="EMBL/GenBank/DDBJ databases">
        <title>Ca. Dormibacterota MAGs.</title>
        <authorList>
            <person name="Montgomery K."/>
        </authorList>
    </citation>
    <scope>NUCLEOTIDE SEQUENCE [LARGE SCALE GENOMIC DNA]</scope>
    <source>
        <strain evidence="2">Mitchell_Peninsula_5</strain>
    </source>
</reference>
<organism evidence="2 3">
    <name type="scientific">Candidatus Amunia macphersoniae</name>
    <dbReference type="NCBI Taxonomy" id="3127014"/>
    <lineage>
        <taxon>Bacteria</taxon>
        <taxon>Bacillati</taxon>
        <taxon>Candidatus Dormiibacterota</taxon>
        <taxon>Candidatus Dormibacteria</taxon>
        <taxon>Candidatus Aeolococcales</taxon>
        <taxon>Candidatus Aeolococcaceae</taxon>
        <taxon>Candidatus Amunia</taxon>
    </lineage>
</organism>
<dbReference type="AlphaFoldDB" id="A0A934NGH9"/>
<name>A0A934NGH9_9BACT</name>
<dbReference type="EMBL" id="JAEKNN010000054">
    <property type="protein sequence ID" value="MBJ7610010.1"/>
    <property type="molecule type" value="Genomic_DNA"/>
</dbReference>
<dbReference type="Proteomes" id="UP000614410">
    <property type="component" value="Unassembled WGS sequence"/>
</dbReference>
<comment type="caution">
    <text evidence="2">The sequence shown here is derived from an EMBL/GenBank/DDBJ whole genome shotgun (WGS) entry which is preliminary data.</text>
</comment>
<dbReference type="Pfam" id="PF20408">
    <property type="entry name" value="Abhydrolase_11"/>
    <property type="match status" value="1"/>
</dbReference>
<dbReference type="Gene3D" id="3.40.50.1820">
    <property type="entry name" value="alpha/beta hydrolase"/>
    <property type="match status" value="2"/>
</dbReference>
<gene>
    <name evidence="2" type="ORF">JF887_11365</name>
</gene>
<evidence type="ECO:0000259" key="1">
    <source>
        <dbReference type="Pfam" id="PF20408"/>
    </source>
</evidence>
<feature type="domain" description="KANL3/Tex30 alpha/beta hydrolase-like" evidence="1">
    <location>
        <begin position="52"/>
        <end position="154"/>
    </location>
</feature>
<dbReference type="InterPro" id="IPR026555">
    <property type="entry name" value="NSL3/Tex30"/>
</dbReference>